<keyword evidence="3" id="KW-0547">Nucleotide-binding</keyword>
<dbReference type="PROSITE" id="PS50011">
    <property type="entry name" value="PROTEIN_KINASE_DOM"/>
    <property type="match status" value="1"/>
</dbReference>
<evidence type="ECO:0000256" key="5">
    <source>
        <dbReference type="ARBA" id="ARBA00022840"/>
    </source>
</evidence>
<dbReference type="Pfam" id="PF00069">
    <property type="entry name" value="Pkinase"/>
    <property type="match status" value="1"/>
</dbReference>
<keyword evidence="2 7" id="KW-0808">Transferase</keyword>
<evidence type="ECO:0000256" key="4">
    <source>
        <dbReference type="ARBA" id="ARBA00022777"/>
    </source>
</evidence>
<sequence>MVVKLADFGLSAQIDFPNQKRKTVCGTPNYIAPEVLKNLGHDHMVDNWALGVITYTFLIGKPPFEEKENSTENQINNQDDQQIYVKKFNNTQQASFFRFNKNGQEQIYCIKQNQEVPAEITKRLTPVKL</sequence>
<dbReference type="OrthoDB" id="345735at2759"/>
<dbReference type="SUPFAM" id="SSF56112">
    <property type="entry name" value="Protein kinase-like (PK-like)"/>
    <property type="match status" value="1"/>
</dbReference>
<evidence type="ECO:0000259" key="6">
    <source>
        <dbReference type="PROSITE" id="PS50011"/>
    </source>
</evidence>
<dbReference type="GO" id="GO:0005524">
    <property type="term" value="F:ATP binding"/>
    <property type="evidence" value="ECO:0007669"/>
    <property type="project" value="UniProtKB-KW"/>
</dbReference>
<dbReference type="EC" id="2.7.11.1" evidence="7"/>
<keyword evidence="4 7" id="KW-0418">Kinase</keyword>
<dbReference type="PANTHER" id="PTHR24345:SF0">
    <property type="entry name" value="CELL CYCLE SERINE_THREONINE-PROTEIN KINASE CDC5_MSD2"/>
    <property type="match status" value="1"/>
</dbReference>
<keyword evidence="5" id="KW-0067">ATP-binding</keyword>
<dbReference type="GeneID" id="14905142"/>
<dbReference type="GO" id="GO:0004674">
    <property type="term" value="F:protein serine/threonine kinase activity"/>
    <property type="evidence" value="ECO:0007669"/>
    <property type="project" value="UniProtKB-KW"/>
</dbReference>
<evidence type="ECO:0000256" key="3">
    <source>
        <dbReference type="ARBA" id="ARBA00022741"/>
    </source>
</evidence>
<dbReference type="AlphaFoldDB" id="G0R0G2"/>
<dbReference type="InterPro" id="IPR011009">
    <property type="entry name" value="Kinase-like_dom_sf"/>
</dbReference>
<keyword evidence="1" id="KW-0723">Serine/threonine-protein kinase</keyword>
<dbReference type="GO" id="GO:0005634">
    <property type="term" value="C:nucleus"/>
    <property type="evidence" value="ECO:0007669"/>
    <property type="project" value="TreeGrafter"/>
</dbReference>
<dbReference type="EMBL" id="GL984193">
    <property type="protein sequence ID" value="EGR29041.1"/>
    <property type="molecule type" value="Genomic_DNA"/>
</dbReference>
<feature type="domain" description="Protein kinase" evidence="6">
    <location>
        <begin position="1"/>
        <end position="129"/>
    </location>
</feature>
<evidence type="ECO:0000256" key="2">
    <source>
        <dbReference type="ARBA" id="ARBA00022679"/>
    </source>
</evidence>
<reference evidence="7 8" key="1">
    <citation type="submission" date="2011-07" db="EMBL/GenBank/DDBJ databases">
        <authorList>
            <person name="Coyne R."/>
            <person name="Brami D."/>
            <person name="Johnson J."/>
            <person name="Hostetler J."/>
            <person name="Hannick L."/>
            <person name="Clark T."/>
            <person name="Cassidy-Hanley D."/>
            <person name="Inman J."/>
        </authorList>
    </citation>
    <scope>NUCLEOTIDE SEQUENCE [LARGE SCALE GENOMIC DNA]</scope>
    <source>
        <strain evidence="7 8">G5</strain>
    </source>
</reference>
<dbReference type="RefSeq" id="XP_004030277.1">
    <property type="nucleotide sequence ID" value="XM_004030229.1"/>
</dbReference>
<dbReference type="Gene3D" id="1.10.510.10">
    <property type="entry name" value="Transferase(Phosphotransferase) domain 1"/>
    <property type="match status" value="1"/>
</dbReference>
<dbReference type="STRING" id="857967.G0R0G2"/>
<dbReference type="InterPro" id="IPR000719">
    <property type="entry name" value="Prot_kinase_dom"/>
</dbReference>
<dbReference type="eggNOG" id="KOG0575">
    <property type="taxonomic scope" value="Eukaryota"/>
</dbReference>
<keyword evidence="8" id="KW-1185">Reference proteome</keyword>
<dbReference type="PANTHER" id="PTHR24345">
    <property type="entry name" value="SERINE/THREONINE-PROTEIN KINASE PLK"/>
    <property type="match status" value="1"/>
</dbReference>
<protein>
    <submittedName>
        <fullName evidence="7">Protein kinase domain protein</fullName>
        <ecNumber evidence="7">2.7.11.1</ecNumber>
    </submittedName>
</protein>
<organism evidence="7 8">
    <name type="scientific">Ichthyophthirius multifiliis</name>
    <name type="common">White spot disease agent</name>
    <name type="synonym">Ich</name>
    <dbReference type="NCBI Taxonomy" id="5932"/>
    <lineage>
        <taxon>Eukaryota</taxon>
        <taxon>Sar</taxon>
        <taxon>Alveolata</taxon>
        <taxon>Ciliophora</taxon>
        <taxon>Intramacronucleata</taxon>
        <taxon>Oligohymenophorea</taxon>
        <taxon>Hymenostomatida</taxon>
        <taxon>Ophryoglenina</taxon>
        <taxon>Ichthyophthirius</taxon>
    </lineage>
</organism>
<gene>
    <name evidence="7" type="ORF">IMG5_164540</name>
</gene>
<evidence type="ECO:0000313" key="8">
    <source>
        <dbReference type="Proteomes" id="UP000008983"/>
    </source>
</evidence>
<evidence type="ECO:0000256" key="1">
    <source>
        <dbReference type="ARBA" id="ARBA00022527"/>
    </source>
</evidence>
<accession>G0R0G2</accession>
<evidence type="ECO:0000313" key="7">
    <source>
        <dbReference type="EMBL" id="EGR29041.1"/>
    </source>
</evidence>
<dbReference type="InParanoid" id="G0R0G2"/>
<name>G0R0G2_ICHMU</name>
<dbReference type="Proteomes" id="UP000008983">
    <property type="component" value="Unassembled WGS sequence"/>
</dbReference>
<proteinExistence type="predicted"/>